<gene>
    <name evidence="2" type="ORF">ACFQDM_04480</name>
</gene>
<organism evidence="2 3">
    <name type="scientific">Ponticaulis profundi</name>
    <dbReference type="NCBI Taxonomy" id="2665222"/>
    <lineage>
        <taxon>Bacteria</taxon>
        <taxon>Pseudomonadati</taxon>
        <taxon>Pseudomonadota</taxon>
        <taxon>Alphaproteobacteria</taxon>
        <taxon>Hyphomonadales</taxon>
        <taxon>Hyphomonadaceae</taxon>
        <taxon>Ponticaulis</taxon>
    </lineage>
</organism>
<evidence type="ECO:0000256" key="1">
    <source>
        <dbReference type="SAM" id="MobiDB-lite"/>
    </source>
</evidence>
<sequence>MTVSNPESFKKHALNPVASDEKQGKAVGKSFLRKNNAYRWVNTISVCL</sequence>
<dbReference type="Proteomes" id="UP001596303">
    <property type="component" value="Unassembled WGS sequence"/>
</dbReference>
<name>A0ABW1S6U2_9PROT</name>
<evidence type="ECO:0000313" key="3">
    <source>
        <dbReference type="Proteomes" id="UP001596303"/>
    </source>
</evidence>
<keyword evidence="3" id="KW-1185">Reference proteome</keyword>
<reference evidence="3" key="1">
    <citation type="journal article" date="2019" name="Int. J. Syst. Evol. Microbiol.">
        <title>The Global Catalogue of Microorganisms (GCM) 10K type strain sequencing project: providing services to taxonomists for standard genome sequencing and annotation.</title>
        <authorList>
            <consortium name="The Broad Institute Genomics Platform"/>
            <consortium name="The Broad Institute Genome Sequencing Center for Infectious Disease"/>
            <person name="Wu L."/>
            <person name="Ma J."/>
        </authorList>
    </citation>
    <scope>NUCLEOTIDE SEQUENCE [LARGE SCALE GENOMIC DNA]</scope>
    <source>
        <strain evidence="3">CGMCC-1.15741</strain>
    </source>
</reference>
<proteinExistence type="predicted"/>
<dbReference type="EMBL" id="JBHSSW010000004">
    <property type="protein sequence ID" value="MFC6197320.1"/>
    <property type="molecule type" value="Genomic_DNA"/>
</dbReference>
<dbReference type="RefSeq" id="WP_377376029.1">
    <property type="nucleotide sequence ID" value="NZ_JBHSSW010000004.1"/>
</dbReference>
<protein>
    <submittedName>
        <fullName evidence="2">Uncharacterized protein</fullName>
    </submittedName>
</protein>
<comment type="caution">
    <text evidence="2">The sequence shown here is derived from an EMBL/GenBank/DDBJ whole genome shotgun (WGS) entry which is preliminary data.</text>
</comment>
<evidence type="ECO:0000313" key="2">
    <source>
        <dbReference type="EMBL" id="MFC6197320.1"/>
    </source>
</evidence>
<feature type="region of interest" description="Disordered" evidence="1">
    <location>
        <begin position="1"/>
        <end position="25"/>
    </location>
</feature>
<accession>A0ABW1S6U2</accession>